<dbReference type="Pfam" id="PF14177">
    <property type="entry name" value="YkyB"/>
    <property type="match status" value="1"/>
</dbReference>
<accession>A0A1H0PHI8</accession>
<evidence type="ECO:0000313" key="3">
    <source>
        <dbReference type="Proteomes" id="UP000198860"/>
    </source>
</evidence>
<organism evidence="2 3">
    <name type="scientific">Halobacillus aidingensis</name>
    <dbReference type="NCBI Taxonomy" id="240303"/>
    <lineage>
        <taxon>Bacteria</taxon>
        <taxon>Bacillati</taxon>
        <taxon>Bacillota</taxon>
        <taxon>Bacilli</taxon>
        <taxon>Bacillales</taxon>
        <taxon>Bacillaceae</taxon>
        <taxon>Halobacillus</taxon>
    </lineage>
</organism>
<feature type="region of interest" description="Disordered" evidence="1">
    <location>
        <begin position="127"/>
        <end position="156"/>
    </location>
</feature>
<dbReference type="InterPro" id="IPR025552">
    <property type="entry name" value="YkyB"/>
</dbReference>
<dbReference type="OrthoDB" id="2360869at2"/>
<dbReference type="AlphaFoldDB" id="A0A1H0PHI8"/>
<evidence type="ECO:0000313" key="2">
    <source>
        <dbReference type="EMBL" id="SDP04076.1"/>
    </source>
</evidence>
<sequence>MKDNQISNRELAESLFIVNRHAKTAPEPRHLYDIKKHTIDKLLNENRAKKVGLHFSDHPKFSQQHSTLLIEIGGYYFHVPATKKDFQDLEHLGKVDQSYRNPKPKLSLSRAKRTLYHYLNWKQPKKPAYSFQGTSQPSMLGQPTGSPWNQRRRRRP</sequence>
<keyword evidence="3" id="KW-1185">Reference proteome</keyword>
<gene>
    <name evidence="2" type="ORF">SAMN05421677_1115</name>
</gene>
<feature type="compositionally biased region" description="Polar residues" evidence="1">
    <location>
        <begin position="131"/>
        <end position="149"/>
    </location>
</feature>
<dbReference type="RefSeq" id="WP_089652726.1">
    <property type="nucleotide sequence ID" value="NZ_FNIZ01000011.1"/>
</dbReference>
<dbReference type="EMBL" id="FNIZ01000011">
    <property type="protein sequence ID" value="SDP04076.1"/>
    <property type="molecule type" value="Genomic_DNA"/>
</dbReference>
<protein>
    <submittedName>
        <fullName evidence="2">YkyB-like protein</fullName>
    </submittedName>
</protein>
<reference evidence="3" key="1">
    <citation type="submission" date="2016-10" db="EMBL/GenBank/DDBJ databases">
        <authorList>
            <person name="Varghese N."/>
            <person name="Submissions S."/>
        </authorList>
    </citation>
    <scope>NUCLEOTIDE SEQUENCE [LARGE SCALE GENOMIC DNA]</scope>
    <source>
        <strain evidence="3">CGMCC 1.3703</strain>
    </source>
</reference>
<evidence type="ECO:0000256" key="1">
    <source>
        <dbReference type="SAM" id="MobiDB-lite"/>
    </source>
</evidence>
<dbReference type="Proteomes" id="UP000198860">
    <property type="component" value="Unassembled WGS sequence"/>
</dbReference>
<name>A0A1H0PHI8_HALAD</name>
<proteinExistence type="predicted"/>
<dbReference type="STRING" id="240303.SAMN05421677_1115"/>